<organism evidence="2 3">
    <name type="scientific">Drosophila busckii</name>
    <name type="common">Fruit fly</name>
    <dbReference type="NCBI Taxonomy" id="30019"/>
    <lineage>
        <taxon>Eukaryota</taxon>
        <taxon>Metazoa</taxon>
        <taxon>Ecdysozoa</taxon>
        <taxon>Arthropoda</taxon>
        <taxon>Hexapoda</taxon>
        <taxon>Insecta</taxon>
        <taxon>Pterygota</taxon>
        <taxon>Neoptera</taxon>
        <taxon>Endopterygota</taxon>
        <taxon>Diptera</taxon>
        <taxon>Brachycera</taxon>
        <taxon>Muscomorpha</taxon>
        <taxon>Ephydroidea</taxon>
        <taxon>Drosophilidae</taxon>
        <taxon>Drosophila</taxon>
    </lineage>
</organism>
<dbReference type="OrthoDB" id="7880942at2759"/>
<dbReference type="Proteomes" id="UP000494163">
    <property type="component" value="Chromosome 2R"/>
</dbReference>
<evidence type="ECO:0000313" key="3">
    <source>
        <dbReference type="Proteomes" id="UP000494163"/>
    </source>
</evidence>
<feature type="transmembrane region" description="Helical" evidence="1">
    <location>
        <begin position="77"/>
        <end position="96"/>
    </location>
</feature>
<keyword evidence="1" id="KW-0472">Membrane</keyword>
<evidence type="ECO:0000256" key="1">
    <source>
        <dbReference type="SAM" id="Phobius"/>
    </source>
</evidence>
<dbReference type="EMBL" id="CP012524">
    <property type="protein sequence ID" value="ALC42140.1"/>
    <property type="molecule type" value="Genomic_DNA"/>
</dbReference>
<keyword evidence="1" id="KW-1133">Transmembrane helix</keyword>
<gene>
    <name evidence="2" type="ORF">Dbus_chr2Rg1719</name>
</gene>
<protein>
    <submittedName>
        <fullName evidence="2">CG43183</fullName>
    </submittedName>
</protein>
<accession>A0A0M4EDV1</accession>
<feature type="transmembrane region" description="Helical" evidence="1">
    <location>
        <begin position="103"/>
        <end position="129"/>
    </location>
</feature>
<dbReference type="OMA" id="TPDLCHK"/>
<feature type="transmembrane region" description="Helical" evidence="1">
    <location>
        <begin position="15"/>
        <end position="38"/>
    </location>
</feature>
<proteinExistence type="predicted"/>
<keyword evidence="1" id="KW-0812">Transmembrane</keyword>
<keyword evidence="3" id="KW-1185">Reference proteome</keyword>
<sequence length="138" mass="15889">MIYLQYCCFCVDLRIGTYIVCALDLLIDLIFGIIIAIFGENGIPDLGHKLFLVFMFVHLICSVMLLLGTIWLRPRLMLPYIITTLVKIFAMIVLIVSDLILKIWIVVIILYVVMFVVSIYFWLVVYSFYAALGGHLFI</sequence>
<feature type="transmembrane region" description="Helical" evidence="1">
    <location>
        <begin position="50"/>
        <end position="71"/>
    </location>
</feature>
<reference evidence="2 3" key="1">
    <citation type="submission" date="2015-08" db="EMBL/GenBank/DDBJ databases">
        <title>Ancestral chromatin configuration constrains chromatin evolution on differentiating sex chromosomes in Drosophila.</title>
        <authorList>
            <person name="Zhou Q."/>
            <person name="Bachtrog D."/>
        </authorList>
    </citation>
    <scope>NUCLEOTIDE SEQUENCE [LARGE SCALE GENOMIC DNA]</scope>
    <source>
        <tissue evidence="2">Whole larvae</tissue>
    </source>
</reference>
<evidence type="ECO:0000313" key="2">
    <source>
        <dbReference type="EMBL" id="ALC42140.1"/>
    </source>
</evidence>
<dbReference type="AlphaFoldDB" id="A0A0M4EDV1"/>
<name>A0A0M4EDV1_DROBS</name>